<dbReference type="InterPro" id="IPR013783">
    <property type="entry name" value="Ig-like_fold"/>
</dbReference>
<dbReference type="InterPro" id="IPR000601">
    <property type="entry name" value="PKD_dom"/>
</dbReference>
<dbReference type="Proteomes" id="UP000315471">
    <property type="component" value="Unassembled WGS sequence"/>
</dbReference>
<gene>
    <name evidence="2" type="ORF">Q31b_30450</name>
</gene>
<dbReference type="GO" id="GO:0000272">
    <property type="term" value="P:polysaccharide catabolic process"/>
    <property type="evidence" value="ECO:0007669"/>
    <property type="project" value="InterPro"/>
</dbReference>
<dbReference type="InterPro" id="IPR035986">
    <property type="entry name" value="PKD_dom_sf"/>
</dbReference>
<dbReference type="CDD" id="cd00146">
    <property type="entry name" value="PKD"/>
    <property type="match status" value="1"/>
</dbReference>
<dbReference type="AlphaFoldDB" id="A0A5C6DZF5"/>
<comment type="caution">
    <text evidence="2">The sequence shown here is derived from an EMBL/GenBank/DDBJ whole genome shotgun (WGS) entry which is preliminary data.</text>
</comment>
<dbReference type="EMBL" id="SJPY01000004">
    <property type="protein sequence ID" value="TWU41594.1"/>
    <property type="molecule type" value="Genomic_DNA"/>
</dbReference>
<keyword evidence="3" id="KW-1185">Reference proteome</keyword>
<evidence type="ECO:0000259" key="1">
    <source>
        <dbReference type="PROSITE" id="PS50093"/>
    </source>
</evidence>
<proteinExistence type="predicted"/>
<dbReference type="PROSITE" id="PS50093">
    <property type="entry name" value="PKD"/>
    <property type="match status" value="1"/>
</dbReference>
<dbReference type="InterPro" id="IPR002105">
    <property type="entry name" value="Dockerin_1_rpt"/>
</dbReference>
<evidence type="ECO:0000313" key="2">
    <source>
        <dbReference type="EMBL" id="TWU41594.1"/>
    </source>
</evidence>
<accession>A0A5C6DZF5</accession>
<dbReference type="InterPro" id="IPR038081">
    <property type="entry name" value="CalX-like_sf"/>
</dbReference>
<dbReference type="SUPFAM" id="SSF141072">
    <property type="entry name" value="CalX-like"/>
    <property type="match status" value="1"/>
</dbReference>
<reference evidence="2 3" key="1">
    <citation type="submission" date="2019-02" db="EMBL/GenBank/DDBJ databases">
        <title>Deep-cultivation of Planctomycetes and their phenomic and genomic characterization uncovers novel biology.</title>
        <authorList>
            <person name="Wiegand S."/>
            <person name="Jogler M."/>
            <person name="Boedeker C."/>
            <person name="Pinto D."/>
            <person name="Vollmers J."/>
            <person name="Rivas-Marin E."/>
            <person name="Kohn T."/>
            <person name="Peeters S.H."/>
            <person name="Heuer A."/>
            <person name="Rast P."/>
            <person name="Oberbeckmann S."/>
            <person name="Bunk B."/>
            <person name="Jeske O."/>
            <person name="Meyerdierks A."/>
            <person name="Storesund J.E."/>
            <person name="Kallscheuer N."/>
            <person name="Luecker S."/>
            <person name="Lage O.M."/>
            <person name="Pohl T."/>
            <person name="Merkel B.J."/>
            <person name="Hornburger P."/>
            <person name="Mueller R.-W."/>
            <person name="Bruemmer F."/>
            <person name="Labrenz M."/>
            <person name="Spormann A.M."/>
            <person name="Op Den Camp H."/>
            <person name="Overmann J."/>
            <person name="Amann R."/>
            <person name="Jetten M.S.M."/>
            <person name="Mascher T."/>
            <person name="Medema M.H."/>
            <person name="Devos D.P."/>
            <person name="Kaster A.-K."/>
            <person name="Ovreas L."/>
            <person name="Rohde M."/>
            <person name="Galperin M.Y."/>
            <person name="Jogler C."/>
        </authorList>
    </citation>
    <scope>NUCLEOTIDE SEQUENCE [LARGE SCALE GENOMIC DNA]</scope>
    <source>
        <strain evidence="2 3">Q31b</strain>
    </source>
</reference>
<dbReference type="SUPFAM" id="SSF55486">
    <property type="entry name" value="Metalloproteases ('zincins'), catalytic domain"/>
    <property type="match status" value="1"/>
</dbReference>
<dbReference type="Pfam" id="PF00404">
    <property type="entry name" value="Dockerin_1"/>
    <property type="match status" value="1"/>
</dbReference>
<dbReference type="Gene3D" id="2.60.40.10">
    <property type="entry name" value="Immunoglobulins"/>
    <property type="match status" value="1"/>
</dbReference>
<name>A0A5C6DZF5_9BACT</name>
<dbReference type="SUPFAM" id="SSF49299">
    <property type="entry name" value="PKD domain"/>
    <property type="match status" value="1"/>
</dbReference>
<dbReference type="GO" id="GO:0004553">
    <property type="term" value="F:hydrolase activity, hydrolyzing O-glycosyl compounds"/>
    <property type="evidence" value="ECO:0007669"/>
    <property type="project" value="InterPro"/>
</dbReference>
<protein>
    <recommendedName>
        <fullName evidence="1">PKD domain-containing protein</fullName>
    </recommendedName>
</protein>
<sequence>MLVAEGEVFELTRSVDALGLLGTVSAQVRWGDGTTSNAVVSTQPATGQLKVRFDYSLDTSGFFSGANSSRRALLQDAADAVLRSFNDDLKAIVPGGKKTWNAQFINPSTGQTTLNSDGTTNFAAARNLQVNANEIVVFVGARDLAGNERGRAGPGGFAFPTVTPSSQAELQQILAFRDDVQFRGETGASGNNPTDFGPWGGSIAFDNQGTDWYFGSDPNDIGSNQTDFVTVVMHEFLHVMGFGQAGINKSWDTFTSGSQFTGPKAKAAYNGSGNVPLEGAYHWGETILTQQNQATIMREELLRGKRQNPTDLDTAALDDIGWSRVNSRVTITAEHVYGDDGRYAAEIILKGSELGETVLSAATAVVTNVAPVLTVPANQSAVAGVPLSITDIGSISDKGFRQLNADPATTETFGYTINWGDGSNVHSGTATIDRHGNSSRTTLASLNGSHTYSTPGNYTVRVNVTDDNGGSDEETFRVTVVAPPKFELSLSKTSIVENANANAATLTIRRSGPALDTATVVNLSSSDTSEATLPSTVTIPANATSTTVAIDAVDDNLLDGSQTVSLRANAVGVDEGSVDLIVSDRETLRALLNLAKVREDATTGARLTLSRSNTNIDKSLTINVRGGNASELNFDAELVIPAQQQSVVVNLVPINDDDPEPTQTYTYTFTASGYVGDEAGIELIDDEPSFFQNQTEPLDVNGKEGVTALDALIVINQLTDRGGDTDLDPETETIYSNLYYDTNGDYKLTALDALLVINSLIETSPSKDSTAPEQLAATPIASIVDRTDDVKRRLIHEPFFAETQLF</sequence>
<evidence type="ECO:0000313" key="3">
    <source>
        <dbReference type="Proteomes" id="UP000315471"/>
    </source>
</evidence>
<dbReference type="Gene3D" id="2.60.40.2030">
    <property type="match status" value="1"/>
</dbReference>
<dbReference type="Pfam" id="PF18911">
    <property type="entry name" value="PKD_4"/>
    <property type="match status" value="1"/>
</dbReference>
<feature type="domain" description="PKD" evidence="1">
    <location>
        <begin position="415"/>
        <end position="483"/>
    </location>
</feature>
<organism evidence="2 3">
    <name type="scientific">Novipirellula aureliae</name>
    <dbReference type="NCBI Taxonomy" id="2527966"/>
    <lineage>
        <taxon>Bacteria</taxon>
        <taxon>Pseudomonadati</taxon>
        <taxon>Planctomycetota</taxon>
        <taxon>Planctomycetia</taxon>
        <taxon>Pirellulales</taxon>
        <taxon>Pirellulaceae</taxon>
        <taxon>Novipirellula</taxon>
    </lineage>
</organism>